<evidence type="ECO:0000313" key="2">
    <source>
        <dbReference type="EMBL" id="EQD72299.1"/>
    </source>
</evidence>
<gene>
    <name evidence="2" type="ORF">B1B_03843</name>
</gene>
<dbReference type="PANTHER" id="PTHR43464">
    <property type="entry name" value="METHYLTRANSFERASE"/>
    <property type="match status" value="1"/>
</dbReference>
<reference evidence="2" key="2">
    <citation type="journal article" date="2014" name="ISME J.">
        <title>Microbial stratification in low pH oxic and suboxic macroscopic growths along an acid mine drainage.</title>
        <authorList>
            <person name="Mendez-Garcia C."/>
            <person name="Mesa V."/>
            <person name="Sprenger R.R."/>
            <person name="Richter M."/>
            <person name="Diez M.S."/>
            <person name="Solano J."/>
            <person name="Bargiela R."/>
            <person name="Golyshina O.V."/>
            <person name="Manteca A."/>
            <person name="Ramos J.L."/>
            <person name="Gallego J.R."/>
            <person name="Llorente I."/>
            <person name="Martins Dos Santos V.A."/>
            <person name="Jensen O.N."/>
            <person name="Pelaez A.I."/>
            <person name="Sanchez J."/>
            <person name="Ferrer M."/>
        </authorList>
    </citation>
    <scope>NUCLEOTIDE SEQUENCE</scope>
</reference>
<name>T1CU07_9ZZZZ</name>
<reference evidence="2" key="1">
    <citation type="submission" date="2013-08" db="EMBL/GenBank/DDBJ databases">
        <authorList>
            <person name="Mendez C."/>
            <person name="Richter M."/>
            <person name="Ferrer M."/>
            <person name="Sanchez J."/>
        </authorList>
    </citation>
    <scope>NUCLEOTIDE SEQUENCE</scope>
</reference>
<proteinExistence type="predicted"/>
<dbReference type="SUPFAM" id="SSF53335">
    <property type="entry name" value="S-adenosyl-L-methionine-dependent methyltransferases"/>
    <property type="match status" value="1"/>
</dbReference>
<dbReference type="Gene3D" id="3.40.50.150">
    <property type="entry name" value="Vaccinia Virus protein VP39"/>
    <property type="match status" value="1"/>
</dbReference>
<accession>T1CU07</accession>
<feature type="domain" description="Methyltransferase" evidence="1">
    <location>
        <begin position="29"/>
        <end position="125"/>
    </location>
</feature>
<evidence type="ECO:0000259" key="1">
    <source>
        <dbReference type="Pfam" id="PF13649"/>
    </source>
</evidence>
<dbReference type="EC" id="2.1.1.-" evidence="2"/>
<sequence>MTGWILRLFNAGLNRRAVEALPLTSRARVLEIGFGPGHALSLLAGRVPDGSVSGIDPSPVMTRQARRRNREALRAGRMELRSGTADALPWPEGSFDAVLSLNNVLFWRPLEGSLSEIRRVLLPRGVCLIGLHGAAARVITGARSKALQQVDHYLMPSFDRAGFTPVRRWEVRTATGRAVLYLLTRPAAGASLAHP</sequence>
<dbReference type="InterPro" id="IPR041698">
    <property type="entry name" value="Methyltransf_25"/>
</dbReference>
<dbReference type="GO" id="GO:0032259">
    <property type="term" value="P:methylation"/>
    <property type="evidence" value="ECO:0007669"/>
    <property type="project" value="UniProtKB-KW"/>
</dbReference>
<protein>
    <submittedName>
        <fullName evidence="2">Methyltransferase type 11</fullName>
        <ecNumber evidence="2">2.1.1.-</ecNumber>
    </submittedName>
</protein>
<keyword evidence="2" id="KW-0489">Methyltransferase</keyword>
<dbReference type="CDD" id="cd02440">
    <property type="entry name" value="AdoMet_MTases"/>
    <property type="match status" value="1"/>
</dbReference>
<dbReference type="InterPro" id="IPR029063">
    <property type="entry name" value="SAM-dependent_MTases_sf"/>
</dbReference>
<dbReference type="EMBL" id="AUZY01002385">
    <property type="protein sequence ID" value="EQD72299.1"/>
    <property type="molecule type" value="Genomic_DNA"/>
</dbReference>
<dbReference type="AlphaFoldDB" id="T1CU07"/>
<dbReference type="PANTHER" id="PTHR43464:SF92">
    <property type="entry name" value="SLR1071 PROTEIN"/>
    <property type="match status" value="1"/>
</dbReference>
<dbReference type="Pfam" id="PF13649">
    <property type="entry name" value="Methyltransf_25"/>
    <property type="match status" value="1"/>
</dbReference>
<keyword evidence="2" id="KW-0808">Transferase</keyword>
<comment type="caution">
    <text evidence="2">The sequence shown here is derived from an EMBL/GenBank/DDBJ whole genome shotgun (WGS) entry which is preliminary data.</text>
</comment>
<dbReference type="GO" id="GO:0008168">
    <property type="term" value="F:methyltransferase activity"/>
    <property type="evidence" value="ECO:0007669"/>
    <property type="project" value="UniProtKB-KW"/>
</dbReference>
<organism evidence="2">
    <name type="scientific">mine drainage metagenome</name>
    <dbReference type="NCBI Taxonomy" id="410659"/>
    <lineage>
        <taxon>unclassified sequences</taxon>
        <taxon>metagenomes</taxon>
        <taxon>ecological metagenomes</taxon>
    </lineage>
</organism>